<evidence type="ECO:0000256" key="1">
    <source>
        <dbReference type="ARBA" id="ARBA00023015"/>
    </source>
</evidence>
<dbReference type="PROSITE" id="PS50977">
    <property type="entry name" value="HTH_TETR_2"/>
    <property type="match status" value="1"/>
</dbReference>
<dbReference type="Gene3D" id="1.10.357.10">
    <property type="entry name" value="Tetracycline Repressor, domain 2"/>
    <property type="match status" value="1"/>
</dbReference>
<dbReference type="SUPFAM" id="SSF46689">
    <property type="entry name" value="Homeodomain-like"/>
    <property type="match status" value="1"/>
</dbReference>
<accession>A0A7Z0D289</accession>
<evidence type="ECO:0000256" key="3">
    <source>
        <dbReference type="ARBA" id="ARBA00023163"/>
    </source>
</evidence>
<evidence type="ECO:0000313" key="7">
    <source>
        <dbReference type="Proteomes" id="UP000539111"/>
    </source>
</evidence>
<evidence type="ECO:0000313" key="6">
    <source>
        <dbReference type="EMBL" id="NYI67544.1"/>
    </source>
</evidence>
<dbReference type="EMBL" id="JACBZP010000001">
    <property type="protein sequence ID" value="NYI67544.1"/>
    <property type="molecule type" value="Genomic_DNA"/>
</dbReference>
<evidence type="ECO:0000256" key="4">
    <source>
        <dbReference type="PROSITE-ProRule" id="PRU00335"/>
    </source>
</evidence>
<protein>
    <submittedName>
        <fullName evidence="6">AcrR family transcriptional regulator</fullName>
    </submittedName>
</protein>
<dbReference type="Gene3D" id="1.10.10.60">
    <property type="entry name" value="Homeodomain-like"/>
    <property type="match status" value="1"/>
</dbReference>
<evidence type="ECO:0000256" key="2">
    <source>
        <dbReference type="ARBA" id="ARBA00023125"/>
    </source>
</evidence>
<name>A0A7Z0D289_9MICO</name>
<dbReference type="InterPro" id="IPR050109">
    <property type="entry name" value="HTH-type_TetR-like_transc_reg"/>
</dbReference>
<dbReference type="InterPro" id="IPR001647">
    <property type="entry name" value="HTH_TetR"/>
</dbReference>
<organism evidence="6 7">
    <name type="scientific">Spelaeicoccus albus</name>
    <dbReference type="NCBI Taxonomy" id="1280376"/>
    <lineage>
        <taxon>Bacteria</taxon>
        <taxon>Bacillati</taxon>
        <taxon>Actinomycetota</taxon>
        <taxon>Actinomycetes</taxon>
        <taxon>Micrococcales</taxon>
        <taxon>Brevibacteriaceae</taxon>
        <taxon>Spelaeicoccus</taxon>
    </lineage>
</organism>
<proteinExistence type="predicted"/>
<sequence>MQPTDSIDLPDGLRERKKQARRVALRRAAVQLSLENGFANVTVEDICERCSVSPRTFFNYFASKEEAVVGSDTSIFDVPAADQFADGGPTGDVLDDFKELLIGIVSERQKTRDDVAARQRLIQSDPTLLQAQFSRMADHERMLRQLIERRLAHDSGSEPVATASAGADPTARTNSVDLLSTLGLLVMRAATERWRQDESHQDLGALIPTIFHELQQLFQGEKA</sequence>
<gene>
    <name evidence="6" type="ORF">BJY26_001850</name>
</gene>
<keyword evidence="7" id="KW-1185">Reference proteome</keyword>
<dbReference type="AlphaFoldDB" id="A0A7Z0D289"/>
<keyword evidence="1" id="KW-0805">Transcription regulation</keyword>
<dbReference type="PROSITE" id="PS01081">
    <property type="entry name" value="HTH_TETR_1"/>
    <property type="match status" value="1"/>
</dbReference>
<dbReference type="Pfam" id="PF00440">
    <property type="entry name" value="TetR_N"/>
    <property type="match status" value="1"/>
</dbReference>
<dbReference type="InterPro" id="IPR023772">
    <property type="entry name" value="DNA-bd_HTH_TetR-type_CS"/>
</dbReference>
<comment type="caution">
    <text evidence="6">The sequence shown here is derived from an EMBL/GenBank/DDBJ whole genome shotgun (WGS) entry which is preliminary data.</text>
</comment>
<feature type="domain" description="HTH tetR-type" evidence="5">
    <location>
        <begin position="19"/>
        <end position="79"/>
    </location>
</feature>
<keyword evidence="3" id="KW-0804">Transcription</keyword>
<dbReference type="Proteomes" id="UP000539111">
    <property type="component" value="Unassembled WGS sequence"/>
</dbReference>
<dbReference type="PANTHER" id="PTHR30055">
    <property type="entry name" value="HTH-TYPE TRANSCRIPTIONAL REGULATOR RUTR"/>
    <property type="match status" value="1"/>
</dbReference>
<dbReference type="InterPro" id="IPR009057">
    <property type="entry name" value="Homeodomain-like_sf"/>
</dbReference>
<dbReference type="PANTHER" id="PTHR30055:SF238">
    <property type="entry name" value="MYCOFACTOCIN BIOSYNTHESIS TRANSCRIPTIONAL REGULATOR MFTR-RELATED"/>
    <property type="match status" value="1"/>
</dbReference>
<dbReference type="GO" id="GO:0000976">
    <property type="term" value="F:transcription cis-regulatory region binding"/>
    <property type="evidence" value="ECO:0007669"/>
    <property type="project" value="TreeGrafter"/>
</dbReference>
<dbReference type="RefSeq" id="WP_237249076.1">
    <property type="nucleotide sequence ID" value="NZ_JACBZP010000001.1"/>
</dbReference>
<evidence type="ECO:0000259" key="5">
    <source>
        <dbReference type="PROSITE" id="PS50977"/>
    </source>
</evidence>
<feature type="DNA-binding region" description="H-T-H motif" evidence="4">
    <location>
        <begin position="42"/>
        <end position="61"/>
    </location>
</feature>
<keyword evidence="2 4" id="KW-0238">DNA-binding</keyword>
<dbReference type="GO" id="GO:0003700">
    <property type="term" value="F:DNA-binding transcription factor activity"/>
    <property type="evidence" value="ECO:0007669"/>
    <property type="project" value="TreeGrafter"/>
</dbReference>
<reference evidence="6 7" key="1">
    <citation type="submission" date="2020-07" db="EMBL/GenBank/DDBJ databases">
        <title>Sequencing the genomes of 1000 actinobacteria strains.</title>
        <authorList>
            <person name="Klenk H.-P."/>
        </authorList>
    </citation>
    <scope>NUCLEOTIDE SEQUENCE [LARGE SCALE GENOMIC DNA]</scope>
    <source>
        <strain evidence="6 7">DSM 26341</strain>
    </source>
</reference>